<dbReference type="EMBL" id="LAZR01034345">
    <property type="protein sequence ID" value="KKL45552.1"/>
    <property type="molecule type" value="Genomic_DNA"/>
</dbReference>
<sequence length="448" mass="51521">MMKYNLSEPWLTLDKWQKKVLKTKGNIVMRSGRQVGKSAIISVKCGEFAMNHKDKTIMVIAKVERQSQLLFQKILRYIHVKNKDIIMGGVDRPTKTRIKLYNGSIIYCLPAGDTGYGIMGFTIDLLIADEAAFIPEEVWNSVIPTLAVTKGDIWLLSTPFIKEGYYYNCFNDPTFTSFHQSSEDCQRRDDDFLAHKKATISKAQYAQMYLGLFVDNLKRLYSDELIKKCCILKRKPKEYSRDFFLGVDCARMGENESTFEILDGTHKERIIQIENIITTKTLTTETERKILQLEKQYDFNKIGIDDGGLGVGIFDHLLENSITKRKIVALNNASRDKDKDKDTISLLKEDMYIHLLTLMEKGKIKLLNDDNVKESLRCILAEYPQDHKNKMLIWGKHSHITEGIIRACWLIKKKKLSIEQEAKELVCSGYFGMFFFGVGIIPASQLLF</sequence>
<dbReference type="InterPro" id="IPR027417">
    <property type="entry name" value="P-loop_NTPase"/>
</dbReference>
<dbReference type="Pfam" id="PF03237">
    <property type="entry name" value="Terminase_6N"/>
    <property type="match status" value="1"/>
</dbReference>
<dbReference type="Gene3D" id="3.40.50.300">
    <property type="entry name" value="P-loop containing nucleotide triphosphate hydrolases"/>
    <property type="match status" value="1"/>
</dbReference>
<name>A0A0F9F360_9ZZZZ</name>
<comment type="caution">
    <text evidence="1">The sequence shown here is derived from an EMBL/GenBank/DDBJ whole genome shotgun (WGS) entry which is preliminary data.</text>
</comment>
<protein>
    <submittedName>
        <fullName evidence="1">Uncharacterized protein</fullName>
    </submittedName>
</protein>
<evidence type="ECO:0000313" key="1">
    <source>
        <dbReference type="EMBL" id="KKL45552.1"/>
    </source>
</evidence>
<feature type="non-terminal residue" evidence="1">
    <location>
        <position position="448"/>
    </location>
</feature>
<dbReference type="Gene3D" id="3.30.420.240">
    <property type="match status" value="1"/>
</dbReference>
<accession>A0A0F9F360</accession>
<proteinExistence type="predicted"/>
<organism evidence="1">
    <name type="scientific">marine sediment metagenome</name>
    <dbReference type="NCBI Taxonomy" id="412755"/>
    <lineage>
        <taxon>unclassified sequences</taxon>
        <taxon>metagenomes</taxon>
        <taxon>ecological metagenomes</taxon>
    </lineage>
</organism>
<dbReference type="AlphaFoldDB" id="A0A0F9F360"/>
<gene>
    <name evidence="1" type="ORF">LCGC14_2354520</name>
</gene>
<reference evidence="1" key="1">
    <citation type="journal article" date="2015" name="Nature">
        <title>Complex archaea that bridge the gap between prokaryotes and eukaryotes.</title>
        <authorList>
            <person name="Spang A."/>
            <person name="Saw J.H."/>
            <person name="Jorgensen S.L."/>
            <person name="Zaremba-Niedzwiedzka K."/>
            <person name="Martijn J."/>
            <person name="Lind A.E."/>
            <person name="van Eijk R."/>
            <person name="Schleper C."/>
            <person name="Guy L."/>
            <person name="Ettema T.J."/>
        </authorList>
    </citation>
    <scope>NUCLEOTIDE SEQUENCE</scope>
</reference>